<comment type="caution">
    <text evidence="7">The sequence shown here is derived from an EMBL/GenBank/DDBJ whole genome shotgun (WGS) entry which is preliminary data.</text>
</comment>
<dbReference type="RefSeq" id="WP_165266281.1">
    <property type="nucleotide sequence ID" value="NZ_JAALLS010000003.1"/>
</dbReference>
<protein>
    <recommendedName>
        <fullName evidence="6">Mutator family transposase</fullName>
    </recommendedName>
</protein>
<evidence type="ECO:0000313" key="8">
    <source>
        <dbReference type="Proteomes" id="UP000479132"/>
    </source>
</evidence>
<dbReference type="InterPro" id="IPR001207">
    <property type="entry name" value="Transposase_mutator"/>
</dbReference>
<dbReference type="PANTHER" id="PTHR33217">
    <property type="entry name" value="TRANSPOSASE FOR INSERTION SEQUENCE ELEMENT IS1081"/>
    <property type="match status" value="1"/>
</dbReference>
<proteinExistence type="inferred from homology"/>
<keyword evidence="4 6" id="KW-0238">DNA-binding</keyword>
<dbReference type="EMBL" id="JAALLS010000003">
    <property type="protein sequence ID" value="NGP87488.1"/>
    <property type="molecule type" value="Genomic_DNA"/>
</dbReference>
<keyword evidence="5 6" id="KW-0233">DNA recombination</keyword>
<accession>A0A6M1SU56</accession>
<keyword evidence="6" id="KW-0814">Transposable element</keyword>
<keyword evidence="8" id="KW-1185">Reference proteome</keyword>
<comment type="function">
    <text evidence="1 6">Required for the transposition of the insertion element.</text>
</comment>
<evidence type="ECO:0000256" key="1">
    <source>
        <dbReference type="ARBA" id="ARBA00002190"/>
    </source>
</evidence>
<evidence type="ECO:0000256" key="6">
    <source>
        <dbReference type="RuleBase" id="RU365089"/>
    </source>
</evidence>
<dbReference type="PANTHER" id="PTHR33217:SF7">
    <property type="entry name" value="TRANSPOSASE FOR INSERTION SEQUENCE ELEMENT IS1081"/>
    <property type="match status" value="1"/>
</dbReference>
<dbReference type="GO" id="GO:0006313">
    <property type="term" value="P:DNA transposition"/>
    <property type="evidence" value="ECO:0007669"/>
    <property type="project" value="UniProtKB-UniRule"/>
</dbReference>
<organism evidence="7 8">
    <name type="scientific">Fodinibius halophilus</name>
    <dbReference type="NCBI Taxonomy" id="1736908"/>
    <lineage>
        <taxon>Bacteria</taxon>
        <taxon>Pseudomonadati</taxon>
        <taxon>Balneolota</taxon>
        <taxon>Balneolia</taxon>
        <taxon>Balneolales</taxon>
        <taxon>Balneolaceae</taxon>
        <taxon>Fodinibius</taxon>
    </lineage>
</organism>
<keyword evidence="3 6" id="KW-0815">Transposition</keyword>
<evidence type="ECO:0000313" key="7">
    <source>
        <dbReference type="EMBL" id="NGP87488.1"/>
    </source>
</evidence>
<dbReference type="Proteomes" id="UP000479132">
    <property type="component" value="Unassembled WGS sequence"/>
</dbReference>
<dbReference type="Pfam" id="PF00872">
    <property type="entry name" value="Transposase_mut"/>
    <property type="match status" value="1"/>
</dbReference>
<dbReference type="GO" id="GO:0004803">
    <property type="term" value="F:transposase activity"/>
    <property type="evidence" value="ECO:0007669"/>
    <property type="project" value="UniProtKB-UniRule"/>
</dbReference>
<name>A0A6M1SU56_9BACT</name>
<gene>
    <name evidence="7" type="ORF">G3569_03895</name>
</gene>
<comment type="similarity">
    <text evidence="2 6">Belongs to the transposase mutator family.</text>
</comment>
<sequence length="196" mass="22861">MLAVETGWGESKAVWSRFVGGLKKRGLSGVQLFVSDNHPGIKAALREHYSGVPWQRCQYHFRQNALDQVPKKREDQMLQALEHMWRKENSYRKATLEELVDELADPLPDVAVWLSEQAPQTLTVFQVAPKAHRRRMRTTNAVERLHQELKRRSKPVRIFPNPDSCLRLFGAMLKEQHEDWITSQRYLKIHQPAMAK</sequence>
<evidence type="ECO:0000256" key="2">
    <source>
        <dbReference type="ARBA" id="ARBA00010961"/>
    </source>
</evidence>
<dbReference type="GO" id="GO:0003677">
    <property type="term" value="F:DNA binding"/>
    <property type="evidence" value="ECO:0007669"/>
    <property type="project" value="UniProtKB-UniRule"/>
</dbReference>
<dbReference type="AlphaFoldDB" id="A0A6M1SU56"/>
<evidence type="ECO:0000256" key="5">
    <source>
        <dbReference type="ARBA" id="ARBA00023172"/>
    </source>
</evidence>
<reference evidence="7 8" key="1">
    <citation type="submission" date="2020-02" db="EMBL/GenBank/DDBJ databases">
        <title>Aliifodinibius halophilus 2W32, complete genome.</title>
        <authorList>
            <person name="Li Y."/>
            <person name="Wu S."/>
        </authorList>
    </citation>
    <scope>NUCLEOTIDE SEQUENCE [LARGE SCALE GENOMIC DNA]</scope>
    <source>
        <strain evidence="7 8">2W32</strain>
    </source>
</reference>
<evidence type="ECO:0000256" key="4">
    <source>
        <dbReference type="ARBA" id="ARBA00023125"/>
    </source>
</evidence>
<evidence type="ECO:0000256" key="3">
    <source>
        <dbReference type="ARBA" id="ARBA00022578"/>
    </source>
</evidence>